<dbReference type="PROSITE" id="PS51671">
    <property type="entry name" value="ACT"/>
    <property type="match status" value="1"/>
</dbReference>
<accession>A0A2M8LE80</accession>
<sequence length="83" mass="9360">MSQMLTDRASENQILLAIEDKPGLLHQLSRYFRDEGINLTSLHTFRTPNGYYMRINLGCKRSAPEAEHTIRAIIADGLATLIS</sequence>
<dbReference type="SUPFAM" id="SSF55021">
    <property type="entry name" value="ACT-like"/>
    <property type="match status" value="1"/>
</dbReference>
<evidence type="ECO:0000313" key="3">
    <source>
        <dbReference type="Proteomes" id="UP000231152"/>
    </source>
</evidence>
<dbReference type="EMBL" id="PFET01000010">
    <property type="protein sequence ID" value="PJE75759.1"/>
    <property type="molecule type" value="Genomic_DNA"/>
</dbReference>
<dbReference type="CDD" id="cd02116">
    <property type="entry name" value="ACT"/>
    <property type="match status" value="1"/>
</dbReference>
<proteinExistence type="predicted"/>
<feature type="domain" description="ACT" evidence="1">
    <location>
        <begin position="13"/>
        <end position="83"/>
    </location>
</feature>
<evidence type="ECO:0000259" key="1">
    <source>
        <dbReference type="PROSITE" id="PS51671"/>
    </source>
</evidence>
<dbReference type="Proteomes" id="UP000231152">
    <property type="component" value="Unassembled WGS sequence"/>
</dbReference>
<dbReference type="Gene3D" id="3.30.70.260">
    <property type="match status" value="1"/>
</dbReference>
<dbReference type="AlphaFoldDB" id="A0A2M8LE80"/>
<name>A0A2M8LE80_9BACT</name>
<reference evidence="2 3" key="1">
    <citation type="submission" date="2017-09" db="EMBL/GenBank/DDBJ databases">
        <title>Depth-based differentiation of microbial function through sediment-hosted aquifers and enrichment of novel symbionts in the deep terrestrial subsurface.</title>
        <authorList>
            <person name="Probst A.J."/>
            <person name="Ladd B."/>
            <person name="Jarett J.K."/>
            <person name="Geller-Mcgrath D.E."/>
            <person name="Sieber C.M."/>
            <person name="Emerson J.B."/>
            <person name="Anantharaman K."/>
            <person name="Thomas B.C."/>
            <person name="Malmstrom R."/>
            <person name="Stieglmeier M."/>
            <person name="Klingl A."/>
            <person name="Woyke T."/>
            <person name="Ryan C.M."/>
            <person name="Banfield J.F."/>
        </authorList>
    </citation>
    <scope>NUCLEOTIDE SEQUENCE [LARGE SCALE GENOMIC DNA]</scope>
    <source>
        <strain evidence="2">CG10_big_fil_rev_8_21_14_0_10_48_11</strain>
    </source>
</reference>
<gene>
    <name evidence="2" type="ORF">COV04_03290</name>
</gene>
<dbReference type="InterPro" id="IPR002912">
    <property type="entry name" value="ACT_dom"/>
</dbReference>
<evidence type="ECO:0000313" key="2">
    <source>
        <dbReference type="EMBL" id="PJE75759.1"/>
    </source>
</evidence>
<organism evidence="2 3">
    <name type="scientific">Candidatus Uhrbacteria bacterium CG10_big_fil_rev_8_21_14_0_10_48_11</name>
    <dbReference type="NCBI Taxonomy" id="1975037"/>
    <lineage>
        <taxon>Bacteria</taxon>
        <taxon>Candidatus Uhriibacteriota</taxon>
    </lineage>
</organism>
<dbReference type="InterPro" id="IPR045865">
    <property type="entry name" value="ACT-like_dom_sf"/>
</dbReference>
<dbReference type="Pfam" id="PF01842">
    <property type="entry name" value="ACT"/>
    <property type="match status" value="1"/>
</dbReference>
<comment type="caution">
    <text evidence="2">The sequence shown here is derived from an EMBL/GenBank/DDBJ whole genome shotgun (WGS) entry which is preliminary data.</text>
</comment>
<protein>
    <recommendedName>
        <fullName evidence="1">ACT domain-containing protein</fullName>
    </recommendedName>
</protein>